<organism evidence="1 2">
    <name type="scientific">Reticulomyxa filosa</name>
    <dbReference type="NCBI Taxonomy" id="46433"/>
    <lineage>
        <taxon>Eukaryota</taxon>
        <taxon>Sar</taxon>
        <taxon>Rhizaria</taxon>
        <taxon>Retaria</taxon>
        <taxon>Foraminifera</taxon>
        <taxon>Monothalamids</taxon>
        <taxon>Reticulomyxidae</taxon>
        <taxon>Reticulomyxa</taxon>
    </lineage>
</organism>
<proteinExistence type="predicted"/>
<comment type="caution">
    <text evidence="1">The sequence shown here is derived from an EMBL/GenBank/DDBJ whole genome shotgun (WGS) entry which is preliminary data.</text>
</comment>
<dbReference type="Proteomes" id="UP000023152">
    <property type="component" value="Unassembled WGS sequence"/>
</dbReference>
<accession>X6MSW7</accession>
<reference evidence="1 2" key="1">
    <citation type="journal article" date="2013" name="Curr. Biol.">
        <title>The Genome of the Foraminiferan Reticulomyxa filosa.</title>
        <authorList>
            <person name="Glockner G."/>
            <person name="Hulsmann N."/>
            <person name="Schleicher M."/>
            <person name="Noegel A.A."/>
            <person name="Eichinger L."/>
            <person name="Gallinger C."/>
            <person name="Pawlowski J."/>
            <person name="Sierra R."/>
            <person name="Euteneuer U."/>
            <person name="Pillet L."/>
            <person name="Moustafa A."/>
            <person name="Platzer M."/>
            <person name="Groth M."/>
            <person name="Szafranski K."/>
            <person name="Schliwa M."/>
        </authorList>
    </citation>
    <scope>NUCLEOTIDE SEQUENCE [LARGE SCALE GENOMIC DNA]</scope>
</reference>
<evidence type="ECO:0000313" key="2">
    <source>
        <dbReference type="Proteomes" id="UP000023152"/>
    </source>
</evidence>
<dbReference type="AlphaFoldDB" id="X6MSW7"/>
<sequence length="196" mass="22839">MASSEVIVFDCLNEYRMKTIEQEVVKRSKDSVKTLEGKWKIIQKKKGLKCTVVSREDLLNLYSAIDKLKASLCAFELIVDGGELYPQDYCGIMFVKMMPHFTNLQMLQLHLTDAMLNSLTTGLIKYYKFIFQCITSLHSLHTIRLCVELHNRMNSEAPLFVDQLYQAVIANPNIHHVYLHEIVTLKKCFYFFLFEK</sequence>
<name>X6MSW7_RETFI</name>
<protein>
    <submittedName>
        <fullName evidence="1">Uncharacterized protein</fullName>
    </submittedName>
</protein>
<evidence type="ECO:0000313" key="1">
    <source>
        <dbReference type="EMBL" id="ETO16205.1"/>
    </source>
</evidence>
<keyword evidence="2" id="KW-1185">Reference proteome</keyword>
<gene>
    <name evidence="1" type="ORF">RFI_21152</name>
</gene>
<dbReference type="EMBL" id="ASPP01018480">
    <property type="protein sequence ID" value="ETO16205.1"/>
    <property type="molecule type" value="Genomic_DNA"/>
</dbReference>